<evidence type="ECO:0000259" key="12">
    <source>
        <dbReference type="PROSITE" id="PS50109"/>
    </source>
</evidence>
<reference evidence="14 15" key="1">
    <citation type="submission" date="2017-09" db="EMBL/GenBank/DDBJ databases">
        <authorList>
            <person name="Ehlers B."/>
            <person name="Leendertz F.H."/>
        </authorList>
    </citation>
    <scope>NUCLEOTIDE SEQUENCE [LARGE SCALE GENOMIC DNA]</scope>
    <source>
        <strain evidence="14 15">DSM 18289</strain>
    </source>
</reference>
<keyword evidence="7 14" id="KW-0418">Kinase</keyword>
<keyword evidence="6 11" id="KW-0812">Transmembrane</keyword>
<dbReference type="PROSITE" id="PS50885">
    <property type="entry name" value="HAMP"/>
    <property type="match status" value="1"/>
</dbReference>
<dbReference type="RefSeq" id="WP_097151972.1">
    <property type="nucleotide sequence ID" value="NZ_OBEL01000001.1"/>
</dbReference>
<evidence type="ECO:0000313" key="14">
    <source>
        <dbReference type="EMBL" id="SNZ07121.1"/>
    </source>
</evidence>
<organism evidence="14 15">
    <name type="scientific">Cohaesibacter gelatinilyticus</name>
    <dbReference type="NCBI Taxonomy" id="372072"/>
    <lineage>
        <taxon>Bacteria</taxon>
        <taxon>Pseudomonadati</taxon>
        <taxon>Pseudomonadota</taxon>
        <taxon>Alphaproteobacteria</taxon>
        <taxon>Hyphomicrobiales</taxon>
        <taxon>Cohaesibacteraceae</taxon>
    </lineage>
</organism>
<gene>
    <name evidence="14" type="ORF">SAMN06265368_0668</name>
</gene>
<dbReference type="Gene3D" id="3.30.565.10">
    <property type="entry name" value="Histidine kinase-like ATPase, C-terminal domain"/>
    <property type="match status" value="1"/>
</dbReference>
<dbReference type="InterPro" id="IPR003660">
    <property type="entry name" value="HAMP_dom"/>
</dbReference>
<evidence type="ECO:0000313" key="15">
    <source>
        <dbReference type="Proteomes" id="UP000219439"/>
    </source>
</evidence>
<evidence type="ECO:0000259" key="13">
    <source>
        <dbReference type="PROSITE" id="PS50885"/>
    </source>
</evidence>
<keyword evidence="4" id="KW-0597">Phosphoprotein</keyword>
<feature type="transmembrane region" description="Helical" evidence="11">
    <location>
        <begin position="6"/>
        <end position="28"/>
    </location>
</feature>
<dbReference type="PRINTS" id="PR00344">
    <property type="entry name" value="BCTRLSENSOR"/>
</dbReference>
<dbReference type="GO" id="GO:0005886">
    <property type="term" value="C:plasma membrane"/>
    <property type="evidence" value="ECO:0007669"/>
    <property type="project" value="TreeGrafter"/>
</dbReference>
<dbReference type="PANTHER" id="PTHR45436:SF5">
    <property type="entry name" value="SENSOR HISTIDINE KINASE TRCS"/>
    <property type="match status" value="1"/>
</dbReference>
<name>A0A285NHI1_9HYPH</name>
<evidence type="ECO:0000256" key="11">
    <source>
        <dbReference type="SAM" id="Phobius"/>
    </source>
</evidence>
<dbReference type="InterPro" id="IPR004358">
    <property type="entry name" value="Sig_transdc_His_kin-like_C"/>
</dbReference>
<evidence type="ECO:0000256" key="10">
    <source>
        <dbReference type="ARBA" id="ARBA00023136"/>
    </source>
</evidence>
<dbReference type="PANTHER" id="PTHR45436">
    <property type="entry name" value="SENSOR HISTIDINE KINASE YKOH"/>
    <property type="match status" value="1"/>
</dbReference>
<evidence type="ECO:0000256" key="9">
    <source>
        <dbReference type="ARBA" id="ARBA00023012"/>
    </source>
</evidence>
<comment type="catalytic activity">
    <reaction evidence="1">
        <text>ATP + protein L-histidine = ADP + protein N-phospho-L-histidine.</text>
        <dbReference type="EC" id="2.7.13.3"/>
    </reaction>
</comment>
<keyword evidence="15" id="KW-1185">Reference proteome</keyword>
<dbReference type="SMART" id="SM00387">
    <property type="entry name" value="HATPase_c"/>
    <property type="match status" value="1"/>
</dbReference>
<evidence type="ECO:0000256" key="8">
    <source>
        <dbReference type="ARBA" id="ARBA00022989"/>
    </source>
</evidence>
<evidence type="ECO:0000256" key="4">
    <source>
        <dbReference type="ARBA" id="ARBA00022553"/>
    </source>
</evidence>
<evidence type="ECO:0000256" key="1">
    <source>
        <dbReference type="ARBA" id="ARBA00000085"/>
    </source>
</evidence>
<dbReference type="PROSITE" id="PS50109">
    <property type="entry name" value="HIS_KIN"/>
    <property type="match status" value="1"/>
</dbReference>
<dbReference type="SUPFAM" id="SSF55874">
    <property type="entry name" value="ATPase domain of HSP90 chaperone/DNA topoisomerase II/histidine kinase"/>
    <property type="match status" value="1"/>
</dbReference>
<dbReference type="InterPro" id="IPR036097">
    <property type="entry name" value="HisK_dim/P_sf"/>
</dbReference>
<dbReference type="InterPro" id="IPR050428">
    <property type="entry name" value="TCS_sensor_his_kinase"/>
</dbReference>
<evidence type="ECO:0000256" key="3">
    <source>
        <dbReference type="ARBA" id="ARBA00012438"/>
    </source>
</evidence>
<dbReference type="SUPFAM" id="SSF47384">
    <property type="entry name" value="Homodimeric domain of signal transducing histidine kinase"/>
    <property type="match status" value="1"/>
</dbReference>
<dbReference type="Pfam" id="PF02518">
    <property type="entry name" value="HATPase_c"/>
    <property type="match status" value="1"/>
</dbReference>
<accession>A0A285NHI1</accession>
<protein>
    <recommendedName>
        <fullName evidence="3">histidine kinase</fullName>
        <ecNumber evidence="3">2.7.13.3</ecNumber>
    </recommendedName>
</protein>
<dbReference type="InterPro" id="IPR036890">
    <property type="entry name" value="HATPase_C_sf"/>
</dbReference>
<dbReference type="EMBL" id="OBEL01000001">
    <property type="protein sequence ID" value="SNZ07121.1"/>
    <property type="molecule type" value="Genomic_DNA"/>
</dbReference>
<dbReference type="Proteomes" id="UP000219439">
    <property type="component" value="Unassembled WGS sequence"/>
</dbReference>
<dbReference type="GO" id="GO:0000155">
    <property type="term" value="F:phosphorelay sensor kinase activity"/>
    <property type="evidence" value="ECO:0007669"/>
    <property type="project" value="InterPro"/>
</dbReference>
<keyword evidence="8 11" id="KW-1133">Transmembrane helix</keyword>
<dbReference type="OrthoDB" id="9809567at2"/>
<dbReference type="AlphaFoldDB" id="A0A285NHI1"/>
<evidence type="ECO:0000256" key="7">
    <source>
        <dbReference type="ARBA" id="ARBA00022777"/>
    </source>
</evidence>
<feature type="domain" description="HAMP" evidence="13">
    <location>
        <begin position="191"/>
        <end position="242"/>
    </location>
</feature>
<keyword evidence="5" id="KW-0808">Transferase</keyword>
<evidence type="ECO:0000256" key="6">
    <source>
        <dbReference type="ARBA" id="ARBA00022692"/>
    </source>
</evidence>
<dbReference type="EC" id="2.7.13.3" evidence="3"/>
<feature type="domain" description="Histidine kinase" evidence="12">
    <location>
        <begin position="250"/>
        <end position="458"/>
    </location>
</feature>
<comment type="subcellular location">
    <subcellularLocation>
        <location evidence="2">Membrane</location>
    </subcellularLocation>
</comment>
<feature type="transmembrane region" description="Helical" evidence="11">
    <location>
        <begin position="171"/>
        <end position="194"/>
    </location>
</feature>
<sequence>MFKSLSARLMAFAGLWVTICIFIAGILITDNFHQSMERDLDRRLDVAVKLLVAQFAGQLTQDSPLTASGNLGDPLFELPLSGWYWSITKAEGQVLASSSSLASGEFTLSADTNAEFNDENIRYGSGLGPDQKRLRILERKISIGPNRTFLFRISGNADELKRRSDEFKTDAWLTMAIVVALPLLSVFFVVRLVLKPLFELQDRLREVRQGRASQIAGVYPSEISGLVEEANALITSNSELAERARMQVGNLAHALKTPLSVITNEANDLDDEIGERLHNQAKTMGDQISLYLERARMAARSNVLGSATKMEPVLERLTNVMNKIYSHQSLNIALTVEEGLYFRGEEHDLEEMVGNLVDNACKWARDTVIIHAKSVPSKSQNGPSQTFLRISIEDDGPGLTEKERKEVKRRGYRLDESKPGSGLGLSIVDELAHLYKGSFTLTVSELGGLKVELDLPAL</sequence>
<proteinExistence type="predicted"/>
<dbReference type="InterPro" id="IPR005467">
    <property type="entry name" value="His_kinase_dom"/>
</dbReference>
<keyword evidence="10 11" id="KW-0472">Membrane</keyword>
<keyword evidence="9" id="KW-0902">Two-component regulatory system</keyword>
<evidence type="ECO:0000256" key="5">
    <source>
        <dbReference type="ARBA" id="ARBA00022679"/>
    </source>
</evidence>
<evidence type="ECO:0000256" key="2">
    <source>
        <dbReference type="ARBA" id="ARBA00004370"/>
    </source>
</evidence>
<dbReference type="InterPro" id="IPR003594">
    <property type="entry name" value="HATPase_dom"/>
</dbReference>
<dbReference type="Gene3D" id="1.10.287.130">
    <property type="match status" value="1"/>
</dbReference>